<feature type="chain" id="PRO_5007856697" description="Extracellular membrane protein CFEM domain-containing protein" evidence="2">
    <location>
        <begin position="23"/>
        <end position="186"/>
    </location>
</feature>
<reference evidence="3 4" key="1">
    <citation type="journal article" date="2016" name="Mol. Biol. Evol.">
        <title>Comparative Genomics of Early-Diverging Mushroom-Forming Fungi Provides Insights into the Origins of Lignocellulose Decay Capabilities.</title>
        <authorList>
            <person name="Nagy L.G."/>
            <person name="Riley R."/>
            <person name="Tritt A."/>
            <person name="Adam C."/>
            <person name="Daum C."/>
            <person name="Floudas D."/>
            <person name="Sun H."/>
            <person name="Yadav J.S."/>
            <person name="Pangilinan J."/>
            <person name="Larsson K.H."/>
            <person name="Matsuura K."/>
            <person name="Barry K."/>
            <person name="Labutti K."/>
            <person name="Kuo R."/>
            <person name="Ohm R.A."/>
            <person name="Bhattacharya S.S."/>
            <person name="Shirouzu T."/>
            <person name="Yoshinaga Y."/>
            <person name="Martin F.M."/>
            <person name="Grigoriev I.V."/>
            <person name="Hibbett D.S."/>
        </authorList>
    </citation>
    <scope>NUCLEOTIDE SEQUENCE [LARGE SCALE GENOMIC DNA]</scope>
    <source>
        <strain evidence="3 4">93-53</strain>
    </source>
</reference>
<evidence type="ECO:0008006" key="5">
    <source>
        <dbReference type="Google" id="ProtNLM"/>
    </source>
</evidence>
<protein>
    <recommendedName>
        <fullName evidence="5">Extracellular membrane protein CFEM domain-containing protein</fullName>
    </recommendedName>
</protein>
<dbReference type="Proteomes" id="UP000076871">
    <property type="component" value="Unassembled WGS sequence"/>
</dbReference>
<gene>
    <name evidence="3" type="ORF">LAESUDRAFT_238860</name>
</gene>
<name>A0A165DP40_9APHY</name>
<evidence type="ECO:0000313" key="4">
    <source>
        <dbReference type="Proteomes" id="UP000076871"/>
    </source>
</evidence>
<evidence type="ECO:0000256" key="1">
    <source>
        <dbReference type="SAM" id="Phobius"/>
    </source>
</evidence>
<evidence type="ECO:0000256" key="2">
    <source>
        <dbReference type="SAM" id="SignalP"/>
    </source>
</evidence>
<proteinExistence type="predicted"/>
<dbReference type="OrthoDB" id="2802088at2759"/>
<dbReference type="InParanoid" id="A0A165DP40"/>
<accession>A0A165DP40</accession>
<dbReference type="RefSeq" id="XP_040763052.1">
    <property type="nucleotide sequence ID" value="XM_040901691.1"/>
</dbReference>
<feature type="transmembrane region" description="Helical" evidence="1">
    <location>
        <begin position="167"/>
        <end position="184"/>
    </location>
</feature>
<keyword evidence="1" id="KW-0812">Transmembrane</keyword>
<keyword evidence="1" id="KW-1133">Transmembrane helix</keyword>
<dbReference type="GeneID" id="63818723"/>
<dbReference type="EMBL" id="KV427631">
    <property type="protein sequence ID" value="KZT05312.1"/>
    <property type="molecule type" value="Genomic_DNA"/>
</dbReference>
<sequence>MYHGRLFLSMVFGWAASLLVESRPTQNSAVELLTCGDNGDSAAVTIECSSVCQPIRAAQKCFLNAKCTCFVAPPDVVQACMQCHLNATEEVYRREVATLVPTKLNAYSQLCGYSSEASIEIDILPEAINSSLVEREVSSLQCIYGLPEVSVGSSVALFQSLASHKQLWPVYVVVILMVLVMLEMRS</sequence>
<evidence type="ECO:0000313" key="3">
    <source>
        <dbReference type="EMBL" id="KZT05312.1"/>
    </source>
</evidence>
<dbReference type="AlphaFoldDB" id="A0A165DP40"/>
<keyword evidence="4" id="KW-1185">Reference proteome</keyword>
<organism evidence="3 4">
    <name type="scientific">Laetiporus sulphureus 93-53</name>
    <dbReference type="NCBI Taxonomy" id="1314785"/>
    <lineage>
        <taxon>Eukaryota</taxon>
        <taxon>Fungi</taxon>
        <taxon>Dikarya</taxon>
        <taxon>Basidiomycota</taxon>
        <taxon>Agaricomycotina</taxon>
        <taxon>Agaricomycetes</taxon>
        <taxon>Polyporales</taxon>
        <taxon>Laetiporus</taxon>
    </lineage>
</organism>
<keyword evidence="1" id="KW-0472">Membrane</keyword>
<feature type="signal peptide" evidence="2">
    <location>
        <begin position="1"/>
        <end position="22"/>
    </location>
</feature>
<keyword evidence="2" id="KW-0732">Signal</keyword>